<dbReference type="SMART" id="SM00382">
    <property type="entry name" value="AAA"/>
    <property type="match status" value="1"/>
</dbReference>
<feature type="compositionally biased region" description="Basic and acidic residues" evidence="5">
    <location>
        <begin position="160"/>
        <end position="170"/>
    </location>
</feature>
<accession>A0A6S8UJE9</accession>
<feature type="region of interest" description="Disordered" evidence="5">
    <location>
        <begin position="325"/>
        <end position="377"/>
    </location>
</feature>
<dbReference type="GO" id="GO:0016887">
    <property type="term" value="F:ATP hydrolysis activity"/>
    <property type="evidence" value="ECO:0007669"/>
    <property type="project" value="InterPro"/>
</dbReference>
<feature type="region of interest" description="Disordered" evidence="5">
    <location>
        <begin position="64"/>
        <end position="85"/>
    </location>
</feature>
<evidence type="ECO:0000259" key="7">
    <source>
        <dbReference type="SMART" id="SM00382"/>
    </source>
</evidence>
<keyword evidence="4" id="KW-0496">Mitochondrion</keyword>
<evidence type="ECO:0000256" key="6">
    <source>
        <dbReference type="SAM" id="SignalP"/>
    </source>
</evidence>
<dbReference type="EMBL" id="HBIO01012596">
    <property type="protein sequence ID" value="CAE0464943.1"/>
    <property type="molecule type" value="Transcribed_RNA"/>
</dbReference>
<evidence type="ECO:0000313" key="9">
    <source>
        <dbReference type="EMBL" id="CAE0464938.1"/>
    </source>
</evidence>
<evidence type="ECO:0000256" key="4">
    <source>
        <dbReference type="ARBA" id="ARBA00023128"/>
    </source>
</evidence>
<feature type="region of interest" description="Disordered" evidence="5">
    <location>
        <begin position="802"/>
        <end position="893"/>
    </location>
</feature>
<dbReference type="PROSITE" id="PS00674">
    <property type="entry name" value="AAA"/>
    <property type="match status" value="1"/>
</dbReference>
<dbReference type="InterPro" id="IPR003959">
    <property type="entry name" value="ATPase_AAA_core"/>
</dbReference>
<feature type="region of interest" description="Disordered" evidence="5">
    <location>
        <begin position="98"/>
        <end position="224"/>
    </location>
</feature>
<feature type="compositionally biased region" description="Acidic residues" evidence="5">
    <location>
        <begin position="176"/>
        <end position="186"/>
    </location>
</feature>
<evidence type="ECO:0000256" key="1">
    <source>
        <dbReference type="ARBA" id="ARBA00004173"/>
    </source>
</evidence>
<dbReference type="Gene3D" id="3.40.50.300">
    <property type="entry name" value="P-loop containing nucleotide triphosphate hydrolases"/>
    <property type="match status" value="1"/>
</dbReference>
<dbReference type="EMBL" id="HBIO01012590">
    <property type="protein sequence ID" value="CAE0464938.1"/>
    <property type="molecule type" value="Transcribed_RNA"/>
</dbReference>
<dbReference type="InterPro" id="IPR003593">
    <property type="entry name" value="AAA+_ATPase"/>
</dbReference>
<keyword evidence="3" id="KW-0067">ATP-binding</keyword>
<comment type="subcellular location">
    <subcellularLocation>
        <location evidence="1">Mitochondrion</location>
    </subcellularLocation>
</comment>
<organism evidence="8">
    <name type="scientific">Chaetoceros debilis</name>
    <dbReference type="NCBI Taxonomy" id="122233"/>
    <lineage>
        <taxon>Eukaryota</taxon>
        <taxon>Sar</taxon>
        <taxon>Stramenopiles</taxon>
        <taxon>Ochrophyta</taxon>
        <taxon>Bacillariophyta</taxon>
        <taxon>Coscinodiscophyceae</taxon>
        <taxon>Chaetocerotophycidae</taxon>
        <taxon>Chaetocerotales</taxon>
        <taxon>Chaetocerotaceae</taxon>
        <taxon>Chaetoceros</taxon>
    </lineage>
</organism>
<evidence type="ECO:0000313" key="8">
    <source>
        <dbReference type="EMBL" id="CAE0464937.1"/>
    </source>
</evidence>
<keyword evidence="2" id="KW-0547">Nucleotide-binding</keyword>
<dbReference type="EMBL" id="HBIO01012589">
    <property type="protein sequence ID" value="CAE0464937.1"/>
    <property type="molecule type" value="Transcribed_RNA"/>
</dbReference>
<dbReference type="EMBL" id="HBIO01012594">
    <property type="protein sequence ID" value="CAE0464941.1"/>
    <property type="molecule type" value="Transcribed_RNA"/>
</dbReference>
<sequence length="893" mass="97323">MFMGRCCHYRGIHITSLILFLCLSQSRSSRLVLMLHVEGTHAASPSSSSSALSVSMPTRTSIIYSRSRSRSIKNGPTHEHSRDVNMLGRIRGGGLFGGGPNLNSNWNSNEGSKANKGNHDAEENDNSATGSGSSSGAGKGNGMASFLSGGISNANANGDGDDRHSQERNRNILSGGDDDDGDESDQEELRMERMPEAWSAREHQRRIRQKLHRQQQRQHHNLQQQYGTAAATILQGLGSSRQLINLTLTGVQFGLCFYLVKAIWTAIVEVVDELNDSTGGGGSGGPGGGLFGVGGDDYDSPYLKSDVVDSATFALVTERVKEAQQKQRELQKQHQAQLGLQNEEHGHGNGNGDESGKDGQDSSSSTSTSKSRTRHSPFVSELAMRLSASGLPLVSPNDTNAYGSKIANSSSSSLSSNTSTRGANNSKHKIKSVRSILKSLTRSEGKLLASTLLASPVPTHMHDAEERSTKLVGIWEGIGGIEDAKEGLMDLVFPLMEQHNSMMKQAFSTNSENDNGEYLNGDADGNQDQTKDVSEVGSLNNDDVLSAYYGGLLHNPPGVLLYGPPGCGKTMLCRALASTANARFLCVTPSTLLRKYVGETNINVKALFTLARKISPCIIFIDELEGLFRERKSSGSEEHEVNRELKTELMQHWDGINSNPDGDGIIIIGATNRPFDMDSAFLRRMPRSFFVGLPDRNARVQILTSMLSNVPLHGDFNMNYLADATAEYTPSDMKEVLRTAALFPLREARTSMLQNSSNGNTQRRPMLRPLETRDVAEACRRVAPTQLTNEYRLSLMNFAAKASGRGHQSSQQPPFGESADDAYSNHNNHHHHNSFDNAAHQHRSPTSAYVSDFSTFGGKNSSHPGEASNDYLYQDSSDEYDDDSYDSYDDHNF</sequence>
<feature type="compositionally biased region" description="Acidic residues" evidence="5">
    <location>
        <begin position="876"/>
        <end position="887"/>
    </location>
</feature>
<feature type="domain" description="AAA+ ATPase" evidence="7">
    <location>
        <begin position="555"/>
        <end position="695"/>
    </location>
</feature>
<dbReference type="GO" id="GO:0005741">
    <property type="term" value="C:mitochondrial outer membrane"/>
    <property type="evidence" value="ECO:0007669"/>
    <property type="project" value="TreeGrafter"/>
</dbReference>
<dbReference type="Gene3D" id="1.10.8.60">
    <property type="match status" value="1"/>
</dbReference>
<dbReference type="Pfam" id="PF00004">
    <property type="entry name" value="AAA"/>
    <property type="match status" value="1"/>
</dbReference>
<feature type="compositionally biased region" description="Basic residues" evidence="5">
    <location>
        <begin position="203"/>
        <end position="220"/>
    </location>
</feature>
<feature type="compositionally biased region" description="Polar residues" evidence="5">
    <location>
        <begin position="101"/>
        <end position="112"/>
    </location>
</feature>
<proteinExistence type="predicted"/>
<dbReference type="SUPFAM" id="SSF52540">
    <property type="entry name" value="P-loop containing nucleoside triphosphate hydrolases"/>
    <property type="match status" value="1"/>
</dbReference>
<reference evidence="8" key="1">
    <citation type="submission" date="2021-01" db="EMBL/GenBank/DDBJ databases">
        <authorList>
            <person name="Corre E."/>
            <person name="Pelletier E."/>
            <person name="Niang G."/>
            <person name="Scheremetjew M."/>
            <person name="Finn R."/>
            <person name="Kale V."/>
            <person name="Holt S."/>
            <person name="Cochrane G."/>
            <person name="Meng A."/>
            <person name="Brown T."/>
            <person name="Cohen L."/>
        </authorList>
    </citation>
    <scope>NUCLEOTIDE SEQUENCE</scope>
    <source>
        <strain evidence="8">MM31A-1</strain>
    </source>
</reference>
<evidence type="ECO:0000256" key="2">
    <source>
        <dbReference type="ARBA" id="ARBA00022741"/>
    </source>
</evidence>
<evidence type="ECO:0000256" key="3">
    <source>
        <dbReference type="ARBA" id="ARBA00022840"/>
    </source>
</evidence>
<evidence type="ECO:0000313" key="10">
    <source>
        <dbReference type="EMBL" id="CAE0464941.1"/>
    </source>
</evidence>
<dbReference type="InterPro" id="IPR003960">
    <property type="entry name" value="ATPase_AAA_CS"/>
</dbReference>
<feature type="compositionally biased region" description="Low complexity" evidence="5">
    <location>
        <begin position="408"/>
        <end position="420"/>
    </location>
</feature>
<dbReference type="AlphaFoldDB" id="A0A6S8UJE9"/>
<keyword evidence="6" id="KW-0732">Signal</keyword>
<feature type="compositionally biased region" description="Polar residues" evidence="5">
    <location>
        <begin position="844"/>
        <end position="863"/>
    </location>
</feature>
<protein>
    <recommendedName>
        <fullName evidence="7">AAA+ ATPase domain-containing protein</fullName>
    </recommendedName>
</protein>
<dbReference type="GO" id="GO:0005524">
    <property type="term" value="F:ATP binding"/>
    <property type="evidence" value="ECO:0007669"/>
    <property type="project" value="UniProtKB-KW"/>
</dbReference>
<feature type="chain" id="PRO_5035584557" description="AAA+ ATPase domain-containing protein" evidence="6">
    <location>
        <begin position="29"/>
        <end position="893"/>
    </location>
</feature>
<dbReference type="PANTHER" id="PTHR45644:SF3">
    <property type="entry name" value="FI08533P-RELATED"/>
    <property type="match status" value="1"/>
</dbReference>
<gene>
    <name evidence="8" type="ORF">CDEB00056_LOCUS9778</name>
    <name evidence="9" type="ORF">CDEB00056_LOCUS9779</name>
    <name evidence="10" type="ORF">CDEB00056_LOCUS9782</name>
    <name evidence="11" type="ORF">CDEB00056_LOCUS9784</name>
</gene>
<feature type="compositionally biased region" description="Low complexity" evidence="5">
    <location>
        <begin position="361"/>
        <end position="370"/>
    </location>
</feature>
<feature type="compositionally biased region" description="Basic and acidic residues" evidence="5">
    <location>
        <begin position="187"/>
        <end position="202"/>
    </location>
</feature>
<evidence type="ECO:0000313" key="11">
    <source>
        <dbReference type="EMBL" id="CAE0464943.1"/>
    </source>
</evidence>
<evidence type="ECO:0000256" key="5">
    <source>
        <dbReference type="SAM" id="MobiDB-lite"/>
    </source>
</evidence>
<dbReference type="PANTHER" id="PTHR45644">
    <property type="entry name" value="AAA ATPASE, PUTATIVE (AFU_ORTHOLOGUE AFUA_2G12920)-RELATED-RELATED"/>
    <property type="match status" value="1"/>
</dbReference>
<feature type="signal peptide" evidence="6">
    <location>
        <begin position="1"/>
        <end position="28"/>
    </location>
</feature>
<dbReference type="InterPro" id="IPR051701">
    <property type="entry name" value="Mito_OM_Translocase_MSP1"/>
</dbReference>
<name>A0A6S8UJE9_9STRA</name>
<feature type="region of interest" description="Disordered" evidence="5">
    <location>
        <begin position="509"/>
        <end position="536"/>
    </location>
</feature>
<dbReference type="InterPro" id="IPR027417">
    <property type="entry name" value="P-loop_NTPase"/>
</dbReference>
<feature type="region of interest" description="Disordered" evidence="5">
    <location>
        <begin position="407"/>
        <end position="430"/>
    </location>
</feature>